<proteinExistence type="predicted"/>
<organism evidence="1 2">
    <name type="scientific">Candidatus Roizmanbacteria bacterium CG2_30_33_16</name>
    <dbReference type="NCBI Taxonomy" id="1805340"/>
    <lineage>
        <taxon>Bacteria</taxon>
        <taxon>Candidatus Roizmaniibacteriota</taxon>
    </lineage>
</organism>
<name>A0A1J5HD51_9BACT</name>
<dbReference type="Proteomes" id="UP000183758">
    <property type="component" value="Unassembled WGS sequence"/>
</dbReference>
<reference evidence="1 2" key="1">
    <citation type="journal article" date="2016" name="Environ. Microbiol.">
        <title>Genomic resolution of a cold subsurface aquifer community provides metabolic insights for novel microbes adapted to high CO concentrations.</title>
        <authorList>
            <person name="Probst A.J."/>
            <person name="Castelle C.J."/>
            <person name="Singh A."/>
            <person name="Brown C.T."/>
            <person name="Anantharaman K."/>
            <person name="Sharon I."/>
            <person name="Hug L.A."/>
            <person name="Burstein D."/>
            <person name="Emerson J.B."/>
            <person name="Thomas B.C."/>
            <person name="Banfield J.F."/>
        </authorList>
    </citation>
    <scope>NUCLEOTIDE SEQUENCE [LARGE SCALE GENOMIC DNA]</scope>
    <source>
        <strain evidence="1">CG2_30_33_16</strain>
    </source>
</reference>
<gene>
    <name evidence="1" type="ORF">AUK04_03695</name>
</gene>
<accession>A0A1J5HD51</accession>
<comment type="caution">
    <text evidence="1">The sequence shown here is derived from an EMBL/GenBank/DDBJ whole genome shotgun (WGS) entry which is preliminary data.</text>
</comment>
<evidence type="ECO:0000313" key="1">
    <source>
        <dbReference type="EMBL" id="OIP83129.1"/>
    </source>
</evidence>
<dbReference type="AlphaFoldDB" id="A0A1J5HD51"/>
<dbReference type="EMBL" id="MNZM01000093">
    <property type="protein sequence ID" value="OIP83129.1"/>
    <property type="molecule type" value="Genomic_DNA"/>
</dbReference>
<sequence length="97" mass="10511">MLKIDIITQNQPNDRDIEKVCRGCPSLVNAILLTAADRSENAIITCGFTHLLSAAGALGRSTVIQSNQCGIIDESAPRSLIEVPQEIRLDMLNLHAN</sequence>
<protein>
    <submittedName>
        <fullName evidence="1">Uncharacterized protein</fullName>
    </submittedName>
</protein>
<evidence type="ECO:0000313" key="2">
    <source>
        <dbReference type="Proteomes" id="UP000183758"/>
    </source>
</evidence>